<name>A0A6A4LWX3_9ERIC</name>
<dbReference type="Proteomes" id="UP000428333">
    <property type="component" value="Linkage Group LG05"/>
</dbReference>
<dbReference type="OrthoDB" id="1715700at2759"/>
<dbReference type="Pfam" id="PF10344">
    <property type="entry name" value="Hobbit"/>
    <property type="match status" value="1"/>
</dbReference>
<organism evidence="1 2">
    <name type="scientific">Rhododendron williamsianum</name>
    <dbReference type="NCBI Taxonomy" id="262921"/>
    <lineage>
        <taxon>Eukaryota</taxon>
        <taxon>Viridiplantae</taxon>
        <taxon>Streptophyta</taxon>
        <taxon>Embryophyta</taxon>
        <taxon>Tracheophyta</taxon>
        <taxon>Spermatophyta</taxon>
        <taxon>Magnoliopsida</taxon>
        <taxon>eudicotyledons</taxon>
        <taxon>Gunneridae</taxon>
        <taxon>Pentapetalae</taxon>
        <taxon>asterids</taxon>
        <taxon>Ericales</taxon>
        <taxon>Ericaceae</taxon>
        <taxon>Ericoideae</taxon>
        <taxon>Rhodoreae</taxon>
        <taxon>Rhododendron</taxon>
    </lineage>
</organism>
<protein>
    <submittedName>
        <fullName evidence="1">Uncharacterized protein</fullName>
    </submittedName>
</protein>
<gene>
    <name evidence="1" type="ORF">C3L33_09253</name>
</gene>
<keyword evidence="2" id="KW-1185">Reference proteome</keyword>
<evidence type="ECO:0000313" key="1">
    <source>
        <dbReference type="EMBL" id="KAE9458838.1"/>
    </source>
</evidence>
<dbReference type="PANTHER" id="PTHR15678">
    <property type="entry name" value="ANTIGEN MLAA-22-RELATED"/>
    <property type="match status" value="1"/>
</dbReference>
<sequence length="353" mass="38767">MLLIILKCSVLYLVWMTYYTSCFRFASRLVAWILSRLMGASVGFRVGGWKCLRDVVVKFKKGTIESVSVGEIRVSLRQSLVKLGVGFMSRDPKLQVVISDIEVVMRPSNKNAKKSRSRRSRTSGRGKWMVVANVARFLSVSVSELVVKTPKATLEVKELRVDISKDGGSKPALFVKLHLLPIVVHLGEPRISCDLSSTFDNGGWTSASQASFALMEGTSAPFCCEEFSLSSEFGHDRLSREVVAKRDSTLEVVGTWKWFGLVVNSDGSGSIPLVALVSEFERCGVMGWMLKSKGVALLKSKFVGKNEEGSADWFKEKAMAELGLKDGGRSRGIPIGGPVIVGFNPSSKLMLRK</sequence>
<proteinExistence type="predicted"/>
<accession>A0A6A4LWX3</accession>
<dbReference type="PANTHER" id="PTHR15678:SF6">
    <property type="entry name" value="BRIDGE-LIKE LIPID TRANSFER PROTEIN FAMILY MEMBER 2"/>
    <property type="match status" value="1"/>
</dbReference>
<comment type="caution">
    <text evidence="1">The sequence shown here is derived from an EMBL/GenBank/DDBJ whole genome shotgun (WGS) entry which is preliminary data.</text>
</comment>
<evidence type="ECO:0000313" key="2">
    <source>
        <dbReference type="Proteomes" id="UP000428333"/>
    </source>
</evidence>
<dbReference type="EMBL" id="QEFC01001233">
    <property type="protein sequence ID" value="KAE9458838.1"/>
    <property type="molecule type" value="Genomic_DNA"/>
</dbReference>
<feature type="non-terminal residue" evidence="1">
    <location>
        <position position="1"/>
    </location>
</feature>
<dbReference type="InterPro" id="IPR045167">
    <property type="entry name" value="Hobbit"/>
</dbReference>
<reference evidence="1 2" key="1">
    <citation type="journal article" date="2019" name="Genome Biol. Evol.">
        <title>The Rhododendron genome and chromosomal organization provide insight into shared whole-genome duplications across the heath family (Ericaceae).</title>
        <authorList>
            <person name="Soza V.L."/>
            <person name="Lindsley D."/>
            <person name="Waalkes A."/>
            <person name="Ramage E."/>
            <person name="Patwardhan R.P."/>
            <person name="Burton J.N."/>
            <person name="Adey A."/>
            <person name="Kumar A."/>
            <person name="Qiu R."/>
            <person name="Shendure J."/>
            <person name="Hall B."/>
        </authorList>
    </citation>
    <scope>NUCLEOTIDE SEQUENCE [LARGE SCALE GENOMIC DNA]</scope>
    <source>
        <strain evidence="1">RSF 1966-606</strain>
    </source>
</reference>
<dbReference type="AlphaFoldDB" id="A0A6A4LWX3"/>